<evidence type="ECO:0000313" key="3">
    <source>
        <dbReference type="EMBL" id="KAK6643114.1"/>
    </source>
</evidence>
<sequence>MQYANRIKAYKYLSAPVKTTIDEANLPRPTKIDQNLIDYLERVSLVGFDNEKAVKIVEGAIRFADQIFNVDTSNVQPLISVLEDECLHLREDIPKSNITRSELLSHATISLENYYIAPTGIANKKATFGTQQVIQ</sequence>
<reference evidence="3 4" key="1">
    <citation type="submission" date="2023-10" db="EMBL/GenBank/DDBJ databases">
        <title>Genomes of two closely related lineages of the louse Polyplax serrata with different host specificities.</title>
        <authorList>
            <person name="Martinu J."/>
            <person name="Tarabai H."/>
            <person name="Stefka J."/>
            <person name="Hypsa V."/>
        </authorList>
    </citation>
    <scope>NUCLEOTIDE SEQUENCE [LARGE SCALE GENOMIC DNA]</scope>
    <source>
        <strain evidence="3">HR10_N</strain>
    </source>
</reference>
<name>A0AAN8SCB4_POLSC</name>
<comment type="caution">
    <text evidence="3">The sequence shown here is derived from an EMBL/GenBank/DDBJ whole genome shotgun (WGS) entry which is preliminary data.</text>
</comment>
<keyword evidence="2" id="KW-0436">Ligase</keyword>
<comment type="function">
    <text evidence="2">Allows the formation of correctly charged Gln-tRNA(Gln) through the transamidation of misacylated Glu-tRNA(Gln) in the mitochondria. The reaction takes place in the presence of glutamine and ATP through an activated gamma-phospho-Glu-tRNA(Gln).</text>
</comment>
<proteinExistence type="inferred from homology"/>
<dbReference type="EC" id="6.3.5.-" evidence="2"/>
<dbReference type="InterPro" id="IPR003837">
    <property type="entry name" value="GatC"/>
</dbReference>
<accession>A0AAN8SCB4</accession>
<dbReference type="AlphaFoldDB" id="A0AAN8SCB4"/>
<dbReference type="GO" id="GO:0070681">
    <property type="term" value="P:glutaminyl-tRNAGln biosynthesis via transamidation"/>
    <property type="evidence" value="ECO:0007669"/>
    <property type="project" value="UniProtKB-UniRule"/>
</dbReference>
<dbReference type="GO" id="GO:0005739">
    <property type="term" value="C:mitochondrion"/>
    <property type="evidence" value="ECO:0007669"/>
    <property type="project" value="UniProtKB-SubCell"/>
</dbReference>
<comment type="similarity">
    <text evidence="2">Belongs to the GatC family.</text>
</comment>
<protein>
    <recommendedName>
        <fullName evidence="2">Glutamyl-tRNA(Gln) amidotransferase subunit C, mitochondrial</fullName>
        <shortName evidence="2">Glu-AdT subunit C</shortName>
        <ecNumber evidence="2">6.3.5.-</ecNumber>
    </recommendedName>
</protein>
<comment type="subcellular location">
    <subcellularLocation>
        <location evidence="2">Mitochondrion</location>
    </subcellularLocation>
</comment>
<dbReference type="GO" id="GO:0005524">
    <property type="term" value="F:ATP binding"/>
    <property type="evidence" value="ECO:0007669"/>
    <property type="project" value="UniProtKB-KW"/>
</dbReference>
<keyword evidence="2" id="KW-0496">Mitochondrion</keyword>
<dbReference type="InterPro" id="IPR036113">
    <property type="entry name" value="Asp/Glu-ADT_sf_sub_c"/>
</dbReference>
<dbReference type="GO" id="GO:0032543">
    <property type="term" value="P:mitochondrial translation"/>
    <property type="evidence" value="ECO:0007669"/>
    <property type="project" value="UniProtKB-UniRule"/>
</dbReference>
<comment type="catalytic activity">
    <reaction evidence="2">
        <text>L-glutamyl-tRNA(Gln) + L-glutamine + ATP + H2O = L-glutaminyl-tRNA(Gln) + L-glutamate + ADP + phosphate + H(+)</text>
        <dbReference type="Rhea" id="RHEA:17521"/>
        <dbReference type="Rhea" id="RHEA-COMP:9681"/>
        <dbReference type="Rhea" id="RHEA-COMP:9684"/>
        <dbReference type="ChEBI" id="CHEBI:15377"/>
        <dbReference type="ChEBI" id="CHEBI:15378"/>
        <dbReference type="ChEBI" id="CHEBI:29985"/>
        <dbReference type="ChEBI" id="CHEBI:30616"/>
        <dbReference type="ChEBI" id="CHEBI:43474"/>
        <dbReference type="ChEBI" id="CHEBI:58359"/>
        <dbReference type="ChEBI" id="CHEBI:78520"/>
        <dbReference type="ChEBI" id="CHEBI:78521"/>
        <dbReference type="ChEBI" id="CHEBI:456216"/>
    </reaction>
</comment>
<dbReference type="GO" id="GO:0030956">
    <property type="term" value="C:glutamyl-tRNA(Gln) amidotransferase complex"/>
    <property type="evidence" value="ECO:0007669"/>
    <property type="project" value="UniProtKB-UniRule"/>
</dbReference>
<keyword evidence="1 2" id="KW-0547">Nucleotide-binding</keyword>
<dbReference type="SUPFAM" id="SSF141000">
    <property type="entry name" value="Glu-tRNAGln amidotransferase C subunit"/>
    <property type="match status" value="1"/>
</dbReference>
<dbReference type="HAMAP" id="MF_00122">
    <property type="entry name" value="GatC"/>
    <property type="match status" value="1"/>
</dbReference>
<gene>
    <name evidence="3" type="ORF">RUM43_004617</name>
</gene>
<dbReference type="Proteomes" id="UP001372834">
    <property type="component" value="Unassembled WGS sequence"/>
</dbReference>
<evidence type="ECO:0000256" key="1">
    <source>
        <dbReference type="ARBA" id="ARBA00022741"/>
    </source>
</evidence>
<evidence type="ECO:0000256" key="2">
    <source>
        <dbReference type="HAMAP-Rule" id="MF_03149"/>
    </source>
</evidence>
<dbReference type="GO" id="GO:0050567">
    <property type="term" value="F:glutaminyl-tRNA synthase (glutamine-hydrolyzing) activity"/>
    <property type="evidence" value="ECO:0007669"/>
    <property type="project" value="UniProtKB-UniRule"/>
</dbReference>
<comment type="subunit">
    <text evidence="2">Subunit of the heterotrimeric GatCAB amidotransferase (AdT) complex, composed of A, B and C subunits.</text>
</comment>
<dbReference type="EMBL" id="JAWJWE010000002">
    <property type="protein sequence ID" value="KAK6643114.1"/>
    <property type="molecule type" value="Genomic_DNA"/>
</dbReference>
<dbReference type="PANTHER" id="PTHR15004">
    <property type="entry name" value="GLUTAMYL-TRNA(GLN) AMIDOTRANSFERASE SUBUNIT C, MITOCHONDRIAL"/>
    <property type="match status" value="1"/>
</dbReference>
<keyword evidence="2" id="KW-0648">Protein biosynthesis</keyword>
<organism evidence="3 4">
    <name type="scientific">Polyplax serrata</name>
    <name type="common">Common mouse louse</name>
    <dbReference type="NCBI Taxonomy" id="468196"/>
    <lineage>
        <taxon>Eukaryota</taxon>
        <taxon>Metazoa</taxon>
        <taxon>Ecdysozoa</taxon>
        <taxon>Arthropoda</taxon>
        <taxon>Hexapoda</taxon>
        <taxon>Insecta</taxon>
        <taxon>Pterygota</taxon>
        <taxon>Neoptera</taxon>
        <taxon>Paraneoptera</taxon>
        <taxon>Psocodea</taxon>
        <taxon>Troctomorpha</taxon>
        <taxon>Phthiraptera</taxon>
        <taxon>Anoplura</taxon>
        <taxon>Polyplacidae</taxon>
        <taxon>Polyplax</taxon>
    </lineage>
</organism>
<evidence type="ECO:0000313" key="4">
    <source>
        <dbReference type="Proteomes" id="UP001372834"/>
    </source>
</evidence>
<dbReference type="Pfam" id="PF02686">
    <property type="entry name" value="GatC"/>
    <property type="match status" value="1"/>
</dbReference>
<dbReference type="GO" id="GO:0006450">
    <property type="term" value="P:regulation of translational fidelity"/>
    <property type="evidence" value="ECO:0007669"/>
    <property type="project" value="InterPro"/>
</dbReference>
<dbReference type="PANTHER" id="PTHR15004:SF0">
    <property type="entry name" value="GLUTAMYL-TRNA(GLN) AMIDOTRANSFERASE SUBUNIT C, MITOCHONDRIAL"/>
    <property type="match status" value="1"/>
</dbReference>
<keyword evidence="2" id="KW-0067">ATP-binding</keyword>